<dbReference type="RefSeq" id="WP_272649288.1">
    <property type="nucleotide sequence ID" value="NZ_JAZDDG010000001.1"/>
</dbReference>
<name>A0ABU7INI4_9FLAO</name>
<accession>A0ABU7INI4</accession>
<evidence type="ECO:0000313" key="3">
    <source>
        <dbReference type="Proteomes" id="UP001356308"/>
    </source>
</evidence>
<sequence length="62" mass="7387">MYIITKAIVKQKNTRNNKKYFKKKFEILLKTLDVFLDLSGLPFIIYLLKADKDDLKTTYLTK</sequence>
<keyword evidence="3" id="KW-1185">Reference proteome</keyword>
<organism evidence="2 3">
    <name type="scientific">Maribacter cobaltidurans</name>
    <dbReference type="NCBI Taxonomy" id="1178778"/>
    <lineage>
        <taxon>Bacteria</taxon>
        <taxon>Pseudomonadati</taxon>
        <taxon>Bacteroidota</taxon>
        <taxon>Flavobacteriia</taxon>
        <taxon>Flavobacteriales</taxon>
        <taxon>Flavobacteriaceae</taxon>
        <taxon>Maribacter</taxon>
    </lineage>
</organism>
<dbReference type="EMBL" id="JAZDDG010000001">
    <property type="protein sequence ID" value="MEE1974444.1"/>
    <property type="molecule type" value="Genomic_DNA"/>
</dbReference>
<protein>
    <submittedName>
        <fullName evidence="2">Uncharacterized protein</fullName>
    </submittedName>
</protein>
<gene>
    <name evidence="2" type="ORF">V1I91_00065</name>
</gene>
<comment type="caution">
    <text evidence="2">The sequence shown here is derived from an EMBL/GenBank/DDBJ whole genome shotgun (WGS) entry which is preliminary data.</text>
</comment>
<keyword evidence="1" id="KW-1133">Transmembrane helix</keyword>
<evidence type="ECO:0000256" key="1">
    <source>
        <dbReference type="SAM" id="Phobius"/>
    </source>
</evidence>
<feature type="transmembrane region" description="Helical" evidence="1">
    <location>
        <begin position="27"/>
        <end position="48"/>
    </location>
</feature>
<proteinExistence type="predicted"/>
<evidence type="ECO:0000313" key="2">
    <source>
        <dbReference type="EMBL" id="MEE1974444.1"/>
    </source>
</evidence>
<keyword evidence="1" id="KW-0812">Transmembrane</keyword>
<dbReference type="Proteomes" id="UP001356308">
    <property type="component" value="Unassembled WGS sequence"/>
</dbReference>
<keyword evidence="1" id="KW-0472">Membrane</keyword>
<reference evidence="2 3" key="1">
    <citation type="submission" date="2024-01" db="EMBL/GenBank/DDBJ databases">
        <title>Maribacter spp. originated from different algae showed divergent polysaccharides utilization ability.</title>
        <authorList>
            <person name="Wang H."/>
            <person name="Wu Y."/>
        </authorList>
    </citation>
    <scope>NUCLEOTIDE SEQUENCE [LARGE SCALE GENOMIC DNA]</scope>
    <source>
        <strain evidence="2 3">PR1</strain>
    </source>
</reference>